<dbReference type="OrthoDB" id="2572at2157"/>
<name>A0A1N7GZV9_9EURY</name>
<keyword evidence="3" id="KW-1185">Reference proteome</keyword>
<organism evidence="2 3">
    <name type="scientific">Natronorubrum thiooxidans</name>
    <dbReference type="NCBI Taxonomy" id="308853"/>
    <lineage>
        <taxon>Archaea</taxon>
        <taxon>Methanobacteriati</taxon>
        <taxon>Methanobacteriota</taxon>
        <taxon>Stenosarchaea group</taxon>
        <taxon>Halobacteria</taxon>
        <taxon>Halobacteriales</taxon>
        <taxon>Natrialbaceae</taxon>
        <taxon>Natronorubrum</taxon>
    </lineage>
</organism>
<proteinExistence type="predicted"/>
<evidence type="ECO:0000313" key="3">
    <source>
        <dbReference type="Proteomes" id="UP000185936"/>
    </source>
</evidence>
<keyword evidence="1" id="KW-1133">Transmembrane helix</keyword>
<evidence type="ECO:0000313" key="2">
    <source>
        <dbReference type="EMBL" id="SIS18113.1"/>
    </source>
</evidence>
<feature type="transmembrane region" description="Helical" evidence="1">
    <location>
        <begin position="49"/>
        <end position="70"/>
    </location>
</feature>
<reference evidence="3" key="1">
    <citation type="submission" date="2017-01" db="EMBL/GenBank/DDBJ databases">
        <authorList>
            <person name="Varghese N."/>
            <person name="Submissions S."/>
        </authorList>
    </citation>
    <scope>NUCLEOTIDE SEQUENCE [LARGE SCALE GENOMIC DNA]</scope>
    <source>
        <strain evidence="3">type strain: HArc-</strain>
    </source>
</reference>
<dbReference type="RefSeq" id="WP_076610650.1">
    <property type="nucleotide sequence ID" value="NZ_FTNR01000019.1"/>
</dbReference>
<dbReference type="EMBL" id="FTNR01000019">
    <property type="protein sequence ID" value="SIS18113.1"/>
    <property type="molecule type" value="Genomic_DNA"/>
</dbReference>
<protein>
    <submittedName>
        <fullName evidence="2">Uncharacterized protein</fullName>
    </submittedName>
</protein>
<dbReference type="STRING" id="308853.SAMN05421752_11919"/>
<dbReference type="AlphaFoldDB" id="A0A1N7GZV9"/>
<gene>
    <name evidence="2" type="ORF">SAMN05421752_11919</name>
</gene>
<sequence length="210" mass="22601">MTTCPYCGEPVSDDAYDAHLERAHAEELTPLDRRRVGATADESSHRERAVYVGAGLLLAVFVVGYAAIFFSGGSIDTSAVVEPDPSAPIHEHGTITVQYDDTVVAFDDPEHIERDDCFHFHGHDDAAIWHAHCSDVTLEYALETLGMDLTAEQFTVDGQTFDEADGDTVSVTVDGEDVDPQTYVLEGVESVDDAANGDGDHVEVVATSGE</sequence>
<evidence type="ECO:0000256" key="1">
    <source>
        <dbReference type="SAM" id="Phobius"/>
    </source>
</evidence>
<keyword evidence="1" id="KW-0472">Membrane</keyword>
<dbReference type="Proteomes" id="UP000185936">
    <property type="component" value="Unassembled WGS sequence"/>
</dbReference>
<accession>A0A1N7GZV9</accession>
<keyword evidence="1" id="KW-0812">Transmembrane</keyword>